<dbReference type="AlphaFoldDB" id="A0A0A9C557"/>
<evidence type="ECO:0000313" key="1">
    <source>
        <dbReference type="EMBL" id="JAD69583.1"/>
    </source>
</evidence>
<reference evidence="1" key="1">
    <citation type="submission" date="2014-09" db="EMBL/GenBank/DDBJ databases">
        <authorList>
            <person name="Magalhaes I.L.F."/>
            <person name="Oliveira U."/>
            <person name="Santos F.R."/>
            <person name="Vidigal T.H.D.A."/>
            <person name="Brescovit A.D."/>
            <person name="Santos A.J."/>
        </authorList>
    </citation>
    <scope>NUCLEOTIDE SEQUENCE</scope>
    <source>
        <tissue evidence="1">Shoot tissue taken approximately 20 cm above the soil surface</tissue>
    </source>
</reference>
<accession>A0A0A9C557</accession>
<reference evidence="1" key="2">
    <citation type="journal article" date="2015" name="Data Brief">
        <title>Shoot transcriptome of the giant reed, Arundo donax.</title>
        <authorList>
            <person name="Barrero R.A."/>
            <person name="Guerrero F.D."/>
            <person name="Moolhuijzen P."/>
            <person name="Goolsby J.A."/>
            <person name="Tidwell J."/>
            <person name="Bellgard S.E."/>
            <person name="Bellgard M.I."/>
        </authorList>
    </citation>
    <scope>NUCLEOTIDE SEQUENCE</scope>
    <source>
        <tissue evidence="1">Shoot tissue taken approximately 20 cm above the soil surface</tissue>
    </source>
</reference>
<dbReference type="EMBL" id="GBRH01228312">
    <property type="protein sequence ID" value="JAD69583.1"/>
    <property type="molecule type" value="Transcribed_RNA"/>
</dbReference>
<organism evidence="1">
    <name type="scientific">Arundo donax</name>
    <name type="common">Giant reed</name>
    <name type="synonym">Donax arundinaceus</name>
    <dbReference type="NCBI Taxonomy" id="35708"/>
    <lineage>
        <taxon>Eukaryota</taxon>
        <taxon>Viridiplantae</taxon>
        <taxon>Streptophyta</taxon>
        <taxon>Embryophyta</taxon>
        <taxon>Tracheophyta</taxon>
        <taxon>Spermatophyta</taxon>
        <taxon>Magnoliopsida</taxon>
        <taxon>Liliopsida</taxon>
        <taxon>Poales</taxon>
        <taxon>Poaceae</taxon>
        <taxon>PACMAD clade</taxon>
        <taxon>Arundinoideae</taxon>
        <taxon>Arundineae</taxon>
        <taxon>Arundo</taxon>
    </lineage>
</organism>
<sequence length="50" mass="5715">MFRQTACSQIINVNVTIIFVSNLYSATIPSHCQVHNLCRSVCICWKLVRC</sequence>
<name>A0A0A9C557_ARUDO</name>
<protein>
    <submittedName>
        <fullName evidence="1">Uncharacterized protein</fullName>
    </submittedName>
</protein>
<proteinExistence type="predicted"/>